<feature type="compositionally biased region" description="Pro residues" evidence="1">
    <location>
        <begin position="57"/>
        <end position="76"/>
    </location>
</feature>
<feature type="compositionally biased region" description="Low complexity" evidence="1">
    <location>
        <begin position="24"/>
        <end position="33"/>
    </location>
</feature>
<organism evidence="4 5">
    <name type="scientific">Streptomyces albireticuli</name>
    <dbReference type="NCBI Taxonomy" id="1940"/>
    <lineage>
        <taxon>Bacteria</taxon>
        <taxon>Bacillati</taxon>
        <taxon>Actinomycetota</taxon>
        <taxon>Actinomycetes</taxon>
        <taxon>Kitasatosporales</taxon>
        <taxon>Streptomycetaceae</taxon>
        <taxon>Streptomyces</taxon>
    </lineage>
</organism>
<dbReference type="EMBL" id="CP021744">
    <property type="protein sequence ID" value="ARZ69575.1"/>
    <property type="molecule type" value="Genomic_DNA"/>
</dbReference>
<gene>
    <name evidence="4" type="ORF">SMD11_3960</name>
</gene>
<dbReference type="Proteomes" id="UP000195755">
    <property type="component" value="Chromosome"/>
</dbReference>
<dbReference type="AlphaFoldDB" id="A0A1Z2L5K5"/>
<dbReference type="InterPro" id="IPR058330">
    <property type="entry name" value="DUF8017"/>
</dbReference>
<name>A0A1Z2L5K5_9ACTN</name>
<dbReference type="KEGG" id="salj:SMD11_3960"/>
<keyword evidence="2" id="KW-0472">Membrane</keyword>
<keyword evidence="2" id="KW-1133">Transmembrane helix</keyword>
<evidence type="ECO:0000256" key="2">
    <source>
        <dbReference type="SAM" id="Phobius"/>
    </source>
</evidence>
<feature type="compositionally biased region" description="Low complexity" evidence="1">
    <location>
        <begin position="77"/>
        <end position="86"/>
    </location>
</feature>
<keyword evidence="2" id="KW-0812">Transmembrane</keyword>
<feature type="transmembrane region" description="Helical" evidence="2">
    <location>
        <begin position="116"/>
        <end position="137"/>
    </location>
</feature>
<feature type="region of interest" description="Disordered" evidence="1">
    <location>
        <begin position="140"/>
        <end position="186"/>
    </location>
</feature>
<evidence type="ECO:0000313" key="5">
    <source>
        <dbReference type="Proteomes" id="UP000195755"/>
    </source>
</evidence>
<evidence type="ECO:0000259" key="3">
    <source>
        <dbReference type="Pfam" id="PF26056"/>
    </source>
</evidence>
<accession>A0A1Z2L5K5</accession>
<protein>
    <recommendedName>
        <fullName evidence="3">DUF8017 domain-containing protein</fullName>
    </recommendedName>
</protein>
<dbReference type="RefSeq" id="WP_234366089.1">
    <property type="nucleotide sequence ID" value="NZ_CP021744.1"/>
</dbReference>
<proteinExistence type="predicted"/>
<feature type="domain" description="DUF8017" evidence="3">
    <location>
        <begin position="183"/>
        <end position="380"/>
    </location>
</feature>
<evidence type="ECO:0000313" key="4">
    <source>
        <dbReference type="EMBL" id="ARZ69575.1"/>
    </source>
</evidence>
<evidence type="ECO:0000256" key="1">
    <source>
        <dbReference type="SAM" id="MobiDB-lite"/>
    </source>
</evidence>
<dbReference type="Pfam" id="PF26056">
    <property type="entry name" value="DUF8017"/>
    <property type="match status" value="1"/>
</dbReference>
<feature type="region of interest" description="Disordered" evidence="1">
    <location>
        <begin position="1"/>
        <end position="114"/>
    </location>
</feature>
<sequence length="381" mass="39939">MSWPQNPPQPHQPQQPHGTPPGVPEATAVDQPAVAPPPGGVHAQPTVFAQPAVSSQVPPPPPPAPGPPGARPPARPQQPYGQWQGQQPPPPQQPHFPQQHQAPQPPQPSGRGNRTLLAVVGGVVALAVIGGGAFILLKGGDDKEDPAPSKESAAPAQGQGKGQDKGQGDKPEPGDSAPPAGDQPMIAGWQTQTSREYKFRYDVPGKAEQWKLFPQDTMIAYTDEAGKPQITMRDTASFREGGCTSGANPNAIGEAGKGQLANVGTMGGDTSLSIQENARNWAGNWGFYAYGGKGNKPKIDVTPAKPWKKNGIDGWTATAKVTVANRPSQCVPATAIVKSIVEKLPDGSFHSWVVYADQGVPNALSEAQIDKIMGTVRPVKD</sequence>
<feature type="compositionally biased region" description="Pro residues" evidence="1">
    <location>
        <begin position="1"/>
        <end position="23"/>
    </location>
</feature>
<reference evidence="4 5" key="1">
    <citation type="submission" date="2017-06" db="EMBL/GenBank/DDBJ databases">
        <title>Streptomyces albireticuli Genome sequencing and assembly.</title>
        <authorList>
            <person name="Wang Y."/>
            <person name="Du B."/>
            <person name="Ding Y."/>
            <person name="Liu H."/>
            <person name="Hou Q."/>
            <person name="Liu K."/>
            <person name="Yao L."/>
            <person name="Wang C."/>
        </authorList>
    </citation>
    <scope>NUCLEOTIDE SEQUENCE [LARGE SCALE GENOMIC DNA]</scope>
    <source>
        <strain evidence="4 5">MDJK11</strain>
    </source>
</reference>
<feature type="compositionally biased region" description="Low complexity" evidence="1">
    <location>
        <begin position="40"/>
        <end position="56"/>
    </location>
</feature>
<feature type="compositionally biased region" description="Basic and acidic residues" evidence="1">
    <location>
        <begin position="162"/>
        <end position="173"/>
    </location>
</feature>